<feature type="compositionally biased region" description="Basic and acidic residues" evidence="1">
    <location>
        <begin position="78"/>
        <end position="91"/>
    </location>
</feature>
<dbReference type="EMBL" id="MN739177">
    <property type="protein sequence ID" value="QHS92290.1"/>
    <property type="molecule type" value="Genomic_DNA"/>
</dbReference>
<dbReference type="Gene3D" id="3.30.40.10">
    <property type="entry name" value="Zinc/RING finger domain, C3HC4 (zinc finger)"/>
    <property type="match status" value="1"/>
</dbReference>
<protein>
    <recommendedName>
        <fullName evidence="3">RING-type domain-containing protein</fullName>
    </recommendedName>
</protein>
<evidence type="ECO:0000256" key="1">
    <source>
        <dbReference type="SAM" id="MobiDB-lite"/>
    </source>
</evidence>
<dbReference type="InterPro" id="IPR013083">
    <property type="entry name" value="Znf_RING/FYVE/PHD"/>
</dbReference>
<organism evidence="2">
    <name type="scientific">viral metagenome</name>
    <dbReference type="NCBI Taxonomy" id="1070528"/>
    <lineage>
        <taxon>unclassified sequences</taxon>
        <taxon>metagenomes</taxon>
        <taxon>organismal metagenomes</taxon>
    </lineage>
</organism>
<proteinExistence type="predicted"/>
<feature type="region of interest" description="Disordered" evidence="1">
    <location>
        <begin position="78"/>
        <end position="110"/>
    </location>
</feature>
<evidence type="ECO:0008006" key="3">
    <source>
        <dbReference type="Google" id="ProtNLM"/>
    </source>
</evidence>
<accession>A0A6C0BJQ8</accession>
<dbReference type="Pfam" id="PF13920">
    <property type="entry name" value="zf-C3HC4_3"/>
    <property type="match status" value="1"/>
</dbReference>
<dbReference type="AlphaFoldDB" id="A0A6C0BJQ8"/>
<evidence type="ECO:0000313" key="2">
    <source>
        <dbReference type="EMBL" id="QHS92290.1"/>
    </source>
</evidence>
<reference evidence="2" key="1">
    <citation type="journal article" date="2020" name="Nature">
        <title>Giant virus diversity and host interactions through global metagenomics.</title>
        <authorList>
            <person name="Schulz F."/>
            <person name="Roux S."/>
            <person name="Paez-Espino D."/>
            <person name="Jungbluth S."/>
            <person name="Walsh D.A."/>
            <person name="Denef V.J."/>
            <person name="McMahon K.D."/>
            <person name="Konstantinidis K.T."/>
            <person name="Eloe-Fadrosh E.A."/>
            <person name="Kyrpides N.C."/>
            <person name="Woyke T."/>
        </authorList>
    </citation>
    <scope>NUCLEOTIDE SEQUENCE</scope>
    <source>
        <strain evidence="2">GVMAG-M-3300014204-73</strain>
    </source>
</reference>
<sequence>MSTNTQYHHVPICRVRGCRYAWSHLTTAHVCGQCHQTGHGQAECGNQRAIAILATRSARDTLPYHLWCEIDGCHEPSTHTNEGHTIPDSHATHSSLSSPPRLRRRVFSPPHPFTSTSTGSIMVQGGVGIRPTFLPTTTPAAPSQVSPIEIECPLCRKISHFPSNQAHVVGVDNRCVVCWSHASKIYLPECGHVCLCEECCNRLNQNRPVVREPAVIQPIVWEGHSQPTTEFANHMFGATPGNIYILIATGMGCAWYARRREGDPSQVEFFFMHGDDWGQYGQETDRRGQLEEFLDGFQRVGRVAEVE</sequence>
<name>A0A6C0BJQ8_9ZZZZ</name>